<dbReference type="EMBL" id="BK057792">
    <property type="protein sequence ID" value="DAE92007.1"/>
    <property type="molecule type" value="Genomic_DNA"/>
</dbReference>
<protein>
    <submittedName>
        <fullName evidence="1">Uncharacterized protein</fullName>
    </submittedName>
</protein>
<organism evidence="1">
    <name type="scientific">Podoviridae sp. ctXdu7</name>
    <dbReference type="NCBI Taxonomy" id="2827618"/>
    <lineage>
        <taxon>Viruses</taxon>
        <taxon>Duplodnaviria</taxon>
        <taxon>Heunggongvirae</taxon>
        <taxon>Uroviricota</taxon>
        <taxon>Caudoviricetes</taxon>
    </lineage>
</organism>
<proteinExistence type="predicted"/>
<name>A0A8S5RR90_9CAUD</name>
<evidence type="ECO:0000313" key="1">
    <source>
        <dbReference type="EMBL" id="DAE92007.1"/>
    </source>
</evidence>
<sequence>MSEVTELENQKDQYKELIAIRDAIKRLESNPDFKKIIIDQYCVKECARYIGVAGDPAISKEDRDLALEMGKAGQHLKRWLNVSIRMGDHAENELPELENAITEAQSQSGE</sequence>
<accession>A0A8S5RR90</accession>
<reference evidence="1" key="1">
    <citation type="journal article" date="2021" name="Proc. Natl. Acad. Sci. U.S.A.">
        <title>A Catalog of Tens of Thousands of Viruses from Human Metagenomes Reveals Hidden Associations with Chronic Diseases.</title>
        <authorList>
            <person name="Tisza M.J."/>
            <person name="Buck C.B."/>
        </authorList>
    </citation>
    <scope>NUCLEOTIDE SEQUENCE</scope>
    <source>
        <strain evidence="1">CtXdu7</strain>
    </source>
</reference>